<evidence type="ECO:0000256" key="9">
    <source>
        <dbReference type="ARBA" id="ARBA00038064"/>
    </source>
</evidence>
<evidence type="ECO:0000313" key="12">
    <source>
        <dbReference type="EMBL" id="GMM44624.1"/>
    </source>
</evidence>
<feature type="domain" description="C2H2-type" evidence="11">
    <location>
        <begin position="49"/>
        <end position="78"/>
    </location>
</feature>
<proteinExistence type="inferred from homology"/>
<reference evidence="12 13" key="1">
    <citation type="journal article" date="2023" name="Elife">
        <title>Identification of key yeast species and microbe-microbe interactions impacting larval growth of Drosophila in the wild.</title>
        <authorList>
            <person name="Mure A."/>
            <person name="Sugiura Y."/>
            <person name="Maeda R."/>
            <person name="Honda K."/>
            <person name="Sakurai N."/>
            <person name="Takahashi Y."/>
            <person name="Watada M."/>
            <person name="Katoh T."/>
            <person name="Gotoh A."/>
            <person name="Gotoh Y."/>
            <person name="Taniguchi I."/>
            <person name="Nakamura K."/>
            <person name="Hayashi T."/>
            <person name="Katayama T."/>
            <person name="Uemura T."/>
            <person name="Hattori Y."/>
        </authorList>
    </citation>
    <scope>NUCLEOTIDE SEQUENCE [LARGE SCALE GENOMIC DNA]</scope>
    <source>
        <strain evidence="12 13">PK-24</strain>
    </source>
</reference>
<dbReference type="GO" id="GO:0043021">
    <property type="term" value="F:ribonucleoprotein complex binding"/>
    <property type="evidence" value="ECO:0007669"/>
    <property type="project" value="UniProtKB-ARBA"/>
</dbReference>
<keyword evidence="7" id="KW-0862">Zinc</keyword>
<comment type="caution">
    <text evidence="12">The sequence shown here is derived from an EMBL/GenBank/DDBJ whole genome shotgun (WGS) entry which is preliminary data.</text>
</comment>
<gene>
    <name evidence="12" type="ORF">DAPK24_011990</name>
</gene>
<evidence type="ECO:0000256" key="7">
    <source>
        <dbReference type="ARBA" id="ARBA00022833"/>
    </source>
</evidence>
<dbReference type="InterPro" id="IPR036236">
    <property type="entry name" value="Znf_C2H2_sf"/>
</dbReference>
<keyword evidence="3" id="KW-0963">Cytoplasm</keyword>
<sequence>MGRYSVKRYKTKRRTKDLDLIFNELSNPETIQKLKQQPEDENLPGLGQYYCIHCSKYFFDNTSLKGHLRGKVHKRRVKELSVNPYTNLESEAATGTNLEKFFQKVQQYKDNELSRKNMETEMLKDQTNEYDVRDEQKWAEMYPEKAQEKALKEIQEAELIQKRAIKKAKKFELEPLTDDEIEIDN</sequence>
<evidence type="ECO:0000256" key="10">
    <source>
        <dbReference type="PROSITE-ProRule" id="PRU00042"/>
    </source>
</evidence>
<evidence type="ECO:0000256" key="6">
    <source>
        <dbReference type="ARBA" id="ARBA00022771"/>
    </source>
</evidence>
<keyword evidence="4" id="KW-0690">Ribosome biogenesis</keyword>
<dbReference type="InterPro" id="IPR051879">
    <property type="entry name" value="C2H2-ZF_Maturation_Protein"/>
</dbReference>
<dbReference type="InterPro" id="IPR013087">
    <property type="entry name" value="Znf_C2H2_type"/>
</dbReference>
<dbReference type="InterPro" id="IPR022755">
    <property type="entry name" value="Znf_C2H2_jaz"/>
</dbReference>
<dbReference type="PROSITE" id="PS50157">
    <property type="entry name" value="ZINC_FINGER_C2H2_2"/>
    <property type="match status" value="1"/>
</dbReference>
<dbReference type="Proteomes" id="UP001378960">
    <property type="component" value="Unassembled WGS sequence"/>
</dbReference>
<dbReference type="PANTHER" id="PTHR46095:SF1">
    <property type="entry name" value="ZINC FINGER PROTEIN 593"/>
    <property type="match status" value="1"/>
</dbReference>
<dbReference type="GO" id="GO:0005737">
    <property type="term" value="C:cytoplasm"/>
    <property type="evidence" value="ECO:0007669"/>
    <property type="project" value="UniProtKB-SubCell"/>
</dbReference>
<accession>A0AAV5QZJ2</accession>
<evidence type="ECO:0000256" key="5">
    <source>
        <dbReference type="ARBA" id="ARBA00022723"/>
    </source>
</evidence>
<evidence type="ECO:0000256" key="1">
    <source>
        <dbReference type="ARBA" id="ARBA00004123"/>
    </source>
</evidence>
<dbReference type="InterPro" id="IPR003604">
    <property type="entry name" value="Matrin/U1-like-C_Znf_C2H2"/>
</dbReference>
<evidence type="ECO:0000256" key="3">
    <source>
        <dbReference type="ARBA" id="ARBA00022490"/>
    </source>
</evidence>
<keyword evidence="8" id="KW-0539">Nucleus</keyword>
<dbReference type="FunFam" id="3.30.160.60:FF:000299">
    <property type="entry name" value="Zinc finger protein 593"/>
    <property type="match status" value="1"/>
</dbReference>
<evidence type="ECO:0000313" key="13">
    <source>
        <dbReference type="Proteomes" id="UP001378960"/>
    </source>
</evidence>
<comment type="subcellular location">
    <subcellularLocation>
        <location evidence="2">Cytoplasm</location>
    </subcellularLocation>
    <subcellularLocation>
        <location evidence="1">Nucleus</location>
    </subcellularLocation>
</comment>
<evidence type="ECO:0000256" key="2">
    <source>
        <dbReference type="ARBA" id="ARBA00004496"/>
    </source>
</evidence>
<comment type="similarity">
    <text evidence="9">Belongs to the ZNF593/BUD20 C2H2-type zinc-finger protein family.</text>
</comment>
<dbReference type="SUPFAM" id="SSF57667">
    <property type="entry name" value="beta-beta-alpha zinc fingers"/>
    <property type="match status" value="1"/>
</dbReference>
<dbReference type="SMART" id="SM00451">
    <property type="entry name" value="ZnF_U1"/>
    <property type="match status" value="1"/>
</dbReference>
<dbReference type="EMBL" id="BTGB01000001">
    <property type="protein sequence ID" value="GMM44624.1"/>
    <property type="molecule type" value="Genomic_DNA"/>
</dbReference>
<dbReference type="PANTHER" id="PTHR46095">
    <property type="entry name" value="ZINC FINGER PROTEIN 593"/>
    <property type="match status" value="1"/>
</dbReference>
<dbReference type="GO" id="GO:0008270">
    <property type="term" value="F:zinc ion binding"/>
    <property type="evidence" value="ECO:0007669"/>
    <property type="project" value="UniProtKB-KW"/>
</dbReference>
<dbReference type="GO" id="GO:0003676">
    <property type="term" value="F:nucleic acid binding"/>
    <property type="evidence" value="ECO:0007669"/>
    <property type="project" value="InterPro"/>
</dbReference>
<evidence type="ECO:0000259" key="11">
    <source>
        <dbReference type="PROSITE" id="PS50157"/>
    </source>
</evidence>
<dbReference type="AlphaFoldDB" id="A0AAV5QZJ2"/>
<organism evidence="12 13">
    <name type="scientific">Pichia kluyveri</name>
    <name type="common">Yeast</name>
    <dbReference type="NCBI Taxonomy" id="36015"/>
    <lineage>
        <taxon>Eukaryota</taxon>
        <taxon>Fungi</taxon>
        <taxon>Dikarya</taxon>
        <taxon>Ascomycota</taxon>
        <taxon>Saccharomycotina</taxon>
        <taxon>Pichiomycetes</taxon>
        <taxon>Pichiales</taxon>
        <taxon>Pichiaceae</taxon>
        <taxon>Pichia</taxon>
    </lineage>
</organism>
<evidence type="ECO:0000256" key="4">
    <source>
        <dbReference type="ARBA" id="ARBA00022517"/>
    </source>
</evidence>
<protein>
    <submittedName>
        <fullName evidence="12">Bud20 protein</fullName>
    </submittedName>
</protein>
<evidence type="ECO:0000256" key="8">
    <source>
        <dbReference type="ARBA" id="ARBA00023242"/>
    </source>
</evidence>
<keyword evidence="6 10" id="KW-0863">Zinc-finger</keyword>
<keyword evidence="13" id="KW-1185">Reference proteome</keyword>
<dbReference type="GO" id="GO:0005634">
    <property type="term" value="C:nucleus"/>
    <property type="evidence" value="ECO:0007669"/>
    <property type="project" value="UniProtKB-SubCell"/>
</dbReference>
<name>A0AAV5QZJ2_PICKL</name>
<dbReference type="GO" id="GO:0042254">
    <property type="term" value="P:ribosome biogenesis"/>
    <property type="evidence" value="ECO:0007669"/>
    <property type="project" value="UniProtKB-KW"/>
</dbReference>
<dbReference type="PROSITE" id="PS00028">
    <property type="entry name" value="ZINC_FINGER_C2H2_1"/>
    <property type="match status" value="1"/>
</dbReference>
<keyword evidence="5" id="KW-0479">Metal-binding</keyword>
<dbReference type="Gene3D" id="3.30.160.60">
    <property type="entry name" value="Classic Zinc Finger"/>
    <property type="match status" value="1"/>
</dbReference>
<dbReference type="Pfam" id="PF12171">
    <property type="entry name" value="zf-C2H2_jaz"/>
    <property type="match status" value="1"/>
</dbReference>